<feature type="chain" id="PRO_5046432827" evidence="2">
    <location>
        <begin position="33"/>
        <end position="1018"/>
    </location>
</feature>
<name>A0ABU3LGX0_9FLAO</name>
<feature type="signal peptide" evidence="2">
    <location>
        <begin position="1"/>
        <end position="32"/>
    </location>
</feature>
<evidence type="ECO:0000313" key="5">
    <source>
        <dbReference type="Proteomes" id="UP001257277"/>
    </source>
</evidence>
<dbReference type="PANTHER" id="PTHR44103">
    <property type="entry name" value="PROPROTEIN CONVERTASE P"/>
    <property type="match status" value="1"/>
</dbReference>
<reference evidence="4 5" key="1">
    <citation type="submission" date="2023-09" db="EMBL/GenBank/DDBJ databases">
        <title>Novel taxa isolated from Blanes Bay.</title>
        <authorList>
            <person name="Rey-Velasco X."/>
            <person name="Lucena T."/>
        </authorList>
    </citation>
    <scope>NUCLEOTIDE SEQUENCE [LARGE SCALE GENOMIC DNA]</scope>
    <source>
        <strain evidence="4 5">S356</strain>
    </source>
</reference>
<dbReference type="NCBIfam" id="TIGR04183">
    <property type="entry name" value="Por_Secre_tail"/>
    <property type="match status" value="1"/>
</dbReference>
<keyword evidence="1 2" id="KW-0732">Signal</keyword>
<dbReference type="SUPFAM" id="SSF69318">
    <property type="entry name" value="Integrin alpha N-terminal domain"/>
    <property type="match status" value="2"/>
</dbReference>
<evidence type="ECO:0000259" key="3">
    <source>
        <dbReference type="Pfam" id="PF13205"/>
    </source>
</evidence>
<feature type="domain" description="SbsA Ig-like" evidence="3">
    <location>
        <begin position="33"/>
        <end position="134"/>
    </location>
</feature>
<evidence type="ECO:0000313" key="4">
    <source>
        <dbReference type="EMBL" id="MDT7832434.1"/>
    </source>
</evidence>
<gene>
    <name evidence="4" type="ORF">RQM59_08585</name>
</gene>
<keyword evidence="5" id="KW-1185">Reference proteome</keyword>
<protein>
    <submittedName>
        <fullName evidence="4">FG-GAP-like repeat-containing protein</fullName>
    </submittedName>
</protein>
<dbReference type="Pfam" id="PF13517">
    <property type="entry name" value="FG-GAP_3"/>
    <property type="match status" value="3"/>
</dbReference>
<comment type="caution">
    <text evidence="4">The sequence shown here is derived from an EMBL/GenBank/DDBJ whole genome shotgun (WGS) entry which is preliminary data.</text>
</comment>
<proteinExistence type="predicted"/>
<dbReference type="EMBL" id="JAVTTO010000003">
    <property type="protein sequence ID" value="MDT7832434.1"/>
    <property type="molecule type" value="Genomic_DNA"/>
</dbReference>
<evidence type="ECO:0000256" key="1">
    <source>
        <dbReference type="ARBA" id="ARBA00022729"/>
    </source>
</evidence>
<dbReference type="InterPro" id="IPR014755">
    <property type="entry name" value="Cu-Rt/internalin_Ig-like"/>
</dbReference>
<dbReference type="Gene3D" id="2.60.40.1220">
    <property type="match status" value="1"/>
</dbReference>
<dbReference type="RefSeq" id="WP_349241694.1">
    <property type="nucleotide sequence ID" value="NZ_JAVTTO010000003.1"/>
</dbReference>
<dbReference type="InterPro" id="IPR032812">
    <property type="entry name" value="SbsA_Ig"/>
</dbReference>
<evidence type="ECO:0000256" key="2">
    <source>
        <dbReference type="SAM" id="SignalP"/>
    </source>
</evidence>
<dbReference type="Pfam" id="PF13205">
    <property type="entry name" value="Big_5"/>
    <property type="match status" value="1"/>
</dbReference>
<organism evidence="4 5">
    <name type="scientific">Asprobacillus argus</name>
    <dbReference type="NCBI Taxonomy" id="3076534"/>
    <lineage>
        <taxon>Bacteria</taxon>
        <taxon>Pseudomonadati</taxon>
        <taxon>Bacteroidota</taxon>
        <taxon>Flavobacteriia</taxon>
        <taxon>Flavobacteriales</taxon>
        <taxon>Flavobacteriaceae</taxon>
        <taxon>Asprobacillus</taxon>
    </lineage>
</organism>
<dbReference type="InterPro" id="IPR013517">
    <property type="entry name" value="FG-GAP"/>
</dbReference>
<dbReference type="PANTHER" id="PTHR44103:SF1">
    <property type="entry name" value="PROPROTEIN CONVERTASE P"/>
    <property type="match status" value="1"/>
</dbReference>
<dbReference type="InterPro" id="IPR028994">
    <property type="entry name" value="Integrin_alpha_N"/>
</dbReference>
<dbReference type="Proteomes" id="UP001257277">
    <property type="component" value="Unassembled WGS sequence"/>
</dbReference>
<dbReference type="InterPro" id="IPR026444">
    <property type="entry name" value="Secre_tail"/>
</dbReference>
<accession>A0ABU3LGX0</accession>
<sequence>MRIKNITLYISSIASKIVMVACLLMSSLDTYAQLTFASSTPFQNANSVSRSADIVLTFNTNTDAATVNSTNIIIAGNRTGIIQGVFTGGGTATITFNPTTDFKAAEEITVSLTANLTDTGGNPLTKPIYFTFVTETDANNLFKSITPPEITIDAASDIERFDLADIDGDGDMDIVGVSNPDDAVYLYENDGNENFTKNTINTGEDTKLLNVVIVDLDKDGDRDIVAFGEKIVWYQNDGSGDFSQKSTLLTLTAISSSIQSIPKIIDVDQDGDFDIVYHERTSGGTLNWLRNDGTQSFTNNVLVTGVIGASEGIIFDMADIDGDGDIDFATGEDDFSGDGSNLSWHENDGSLGFTQHILLRETVWFTSIKIADLNDDGHLDIVYKVLVGFPIAIGWLRNDGSQSFTKTSIKDNNTGADIRNIDVSDLDGDGDQDVIASYNNSGIVLWFENNGSESFTEHSSSIPAQFSHVIVGDLDSDGDSDIVLSSSASGVARLFWHKNTNFGWMGGDTDWDTATNWSKGAVPGASDKATIYQTTNTPTATGNITVNGMDILSGAALTVTGTITNNGTITMESGSSLIAKNATGVQLTYKRNLPTNNWYLVSPPVEGSSYSDINNDNALAQGSGTNIGIGYYNDAVTNTGNKWTYITTGTLSTTRVDGWGFAVKLDAPGDLSFTGALKTGNFGAVAPPDGFYILGNPYPSYLPANSHADATNNILTHNSSVLAQESLWFWDQNQAQYITINQTDPARYIAPGQGFFLEIGSIPNPINFSENMQSHQTSDVFNRSSNTITRPEVRLNMYNGSITRHTKIFYISEKTTGFDNGYDSTLFGGADNSFSLYTHLLTNDTGKPYAIQSLPDSDFENMVIPVGVNADAGQKIDFTAQVSNLPDGLHLYLEDRLTQTFTRLDEAHSSYQTKVSTALQGIGRFYLHTNTSKIVVNNDLNVKDIQIYTLQNNNLRITGIQNETAQVNIYSIQGKNIFKTSFKGNGVNEIMTPKIAPGVYIVKLQTQKETRSKKIIIK</sequence>